<feature type="chain" id="PRO_5003202592" evidence="2">
    <location>
        <begin position="27"/>
        <end position="156"/>
    </location>
</feature>
<proteinExistence type="predicted"/>
<evidence type="ECO:0000313" key="4">
    <source>
        <dbReference type="Proteomes" id="UP000004816"/>
    </source>
</evidence>
<sequence>MIIRRAQALAPALMLLAVFVAPSAAADTAEDCAILRKASGEYAKLAVDLANLRKTADAQEQADDIAALTATQRKIVDLARTIGGKLHALQVQMKNPALEYAYKTDAASFNTYADTLEGAINNGDVAATNIHVTRAYSRNRETVEATNDTYHEQCGK</sequence>
<name>E5XNB3_SEGRC</name>
<evidence type="ECO:0000256" key="2">
    <source>
        <dbReference type="SAM" id="SignalP"/>
    </source>
</evidence>
<dbReference type="OrthoDB" id="9853494at2"/>
<keyword evidence="1" id="KW-0175">Coiled coil</keyword>
<keyword evidence="4" id="KW-1185">Reference proteome</keyword>
<dbReference type="HOGENOM" id="CLU_1694293_0_0_11"/>
<accession>E5XNB3</accession>
<dbReference type="RefSeq" id="WP_021030802.1">
    <property type="nucleotide sequence ID" value="NZ_KI391954.1"/>
</dbReference>
<comment type="caution">
    <text evidence="3">The sequence shown here is derived from an EMBL/GenBank/DDBJ whole genome shotgun (WGS) entry which is preliminary data.</text>
</comment>
<feature type="signal peptide" evidence="2">
    <location>
        <begin position="1"/>
        <end position="26"/>
    </location>
</feature>
<dbReference type="EMBL" id="ACZI02000003">
    <property type="protein sequence ID" value="EFV14122.2"/>
    <property type="molecule type" value="Genomic_DNA"/>
</dbReference>
<gene>
    <name evidence="3" type="ORF">HMPREF9336_01039</name>
</gene>
<keyword evidence="2" id="KW-0732">Signal</keyword>
<dbReference type="Proteomes" id="UP000004816">
    <property type="component" value="Unassembled WGS sequence"/>
</dbReference>
<organism evidence="3 4">
    <name type="scientific">Segniliparus rugosus (strain ATCC BAA-974 / DSM 45345 / CCUG 50838 / CIP 108380 / JCM 13579 / CDC 945)</name>
    <dbReference type="NCBI Taxonomy" id="679197"/>
    <lineage>
        <taxon>Bacteria</taxon>
        <taxon>Bacillati</taxon>
        <taxon>Actinomycetota</taxon>
        <taxon>Actinomycetes</taxon>
        <taxon>Mycobacteriales</taxon>
        <taxon>Segniliparaceae</taxon>
        <taxon>Segniliparus</taxon>
    </lineage>
</organism>
<evidence type="ECO:0000256" key="1">
    <source>
        <dbReference type="SAM" id="Coils"/>
    </source>
</evidence>
<protein>
    <submittedName>
        <fullName evidence="3">Uncharacterized protein</fullName>
    </submittedName>
</protein>
<reference evidence="3 4" key="1">
    <citation type="journal article" date="2011" name="Stand. Genomic Sci.">
        <title>High quality draft genome sequence of Segniliparus rugosus CDC 945(T)= (ATCC BAA-974(T)).</title>
        <authorList>
            <person name="Earl A.M."/>
            <person name="Desjardins C.A."/>
            <person name="Fitzgerald M.G."/>
            <person name="Arachchi H.M."/>
            <person name="Zeng Q."/>
            <person name="Mehta T."/>
            <person name="Griggs A."/>
            <person name="Birren B.W."/>
            <person name="Toney N.C."/>
            <person name="Carr J."/>
            <person name="Posey J."/>
            <person name="Butler W.R."/>
        </authorList>
    </citation>
    <scope>NUCLEOTIDE SEQUENCE [LARGE SCALE GENOMIC DNA]</scope>
    <source>
        <strain evidence="4">ATCC BAA-974 / DSM 45345 / CCUG 50838 / CIP 108380 / JCM 13579 / CDC 945</strain>
    </source>
</reference>
<feature type="coiled-coil region" evidence="1">
    <location>
        <begin position="35"/>
        <end position="62"/>
    </location>
</feature>
<dbReference type="AlphaFoldDB" id="E5XNB3"/>
<evidence type="ECO:0000313" key="3">
    <source>
        <dbReference type="EMBL" id="EFV14122.2"/>
    </source>
</evidence>